<name>A0A1G9LFU5_9ACTN</name>
<organism evidence="2 3">
    <name type="scientific">Glycomyces sambucus</name>
    <dbReference type="NCBI Taxonomy" id="380244"/>
    <lineage>
        <taxon>Bacteria</taxon>
        <taxon>Bacillati</taxon>
        <taxon>Actinomycetota</taxon>
        <taxon>Actinomycetes</taxon>
        <taxon>Glycomycetales</taxon>
        <taxon>Glycomycetaceae</taxon>
        <taxon>Glycomyces</taxon>
    </lineage>
</organism>
<dbReference type="EMBL" id="FNGF01000007">
    <property type="protein sequence ID" value="SDL60811.1"/>
    <property type="molecule type" value="Genomic_DNA"/>
</dbReference>
<dbReference type="Proteomes" id="UP000198662">
    <property type="component" value="Unassembled WGS sequence"/>
</dbReference>
<evidence type="ECO:0000256" key="1">
    <source>
        <dbReference type="SAM" id="MobiDB-lite"/>
    </source>
</evidence>
<accession>A0A1G9LFU5</accession>
<gene>
    <name evidence="2" type="ORF">SAMN05216298_4486</name>
</gene>
<dbReference type="STRING" id="380244.SAMN05216298_4486"/>
<feature type="region of interest" description="Disordered" evidence="1">
    <location>
        <begin position="1"/>
        <end position="46"/>
    </location>
</feature>
<protein>
    <submittedName>
        <fullName evidence="2">Uncharacterized protein</fullName>
    </submittedName>
</protein>
<keyword evidence="3" id="KW-1185">Reference proteome</keyword>
<proteinExistence type="predicted"/>
<reference evidence="3" key="1">
    <citation type="submission" date="2016-10" db="EMBL/GenBank/DDBJ databases">
        <authorList>
            <person name="Varghese N."/>
            <person name="Submissions S."/>
        </authorList>
    </citation>
    <scope>NUCLEOTIDE SEQUENCE [LARGE SCALE GENOMIC DNA]</scope>
    <source>
        <strain evidence="3">CGMCC 4.3147</strain>
    </source>
</reference>
<dbReference type="AlphaFoldDB" id="A0A1G9LFU5"/>
<evidence type="ECO:0000313" key="3">
    <source>
        <dbReference type="Proteomes" id="UP000198662"/>
    </source>
</evidence>
<sequence>MPAGPLRAQWKCPLRRDPAGPYSRAMTETPEANEHPEAPAEDGATADRRLRFERLLAEALVEDRELLDRLAT</sequence>
<evidence type="ECO:0000313" key="2">
    <source>
        <dbReference type="EMBL" id="SDL60811.1"/>
    </source>
</evidence>